<gene>
    <name evidence="2" type="ORF">M0R45_009517</name>
</gene>
<protein>
    <recommendedName>
        <fullName evidence="1">Neprosin PEP catalytic domain-containing protein</fullName>
    </recommendedName>
</protein>
<dbReference type="InterPro" id="IPR053168">
    <property type="entry name" value="Glutamic_endopeptidase"/>
</dbReference>
<evidence type="ECO:0000313" key="3">
    <source>
        <dbReference type="Proteomes" id="UP001457282"/>
    </source>
</evidence>
<evidence type="ECO:0000259" key="1">
    <source>
        <dbReference type="PROSITE" id="PS52045"/>
    </source>
</evidence>
<sequence length="307" mass="33952">MVSLQTFNNITQTRHGDIYDCVDIYKQPAFVHPLLKDHKIQMNPSFSKAQDVQNATSPSTITIGLMEKECPKGSVPIRRVTKEERTRAETSFREQFQDSYSIKAVCRIFNKTGSGTHYAAGGAVSVNNPKVAPGQLSGSVLSIEGGPPDQFSTIRVGWIVNINQFGDSRTRLYSIWGQATNGVMHGCYNTDCPVSVPGGTQYFVNLQLQLDKASGNWWLIYAGSTKIGYWPSSLFINLKVVPVFFDGEVREIGIDDQSGSSLDEPAVALLEKLEMGCYKVGDIYKKDDYHGYRFWFGGSGGDVQQCS</sequence>
<dbReference type="InterPro" id="IPR004314">
    <property type="entry name" value="Neprosin"/>
</dbReference>
<dbReference type="Proteomes" id="UP001457282">
    <property type="component" value="Unassembled WGS sequence"/>
</dbReference>
<keyword evidence="3" id="KW-1185">Reference proteome</keyword>
<organism evidence="2 3">
    <name type="scientific">Rubus argutus</name>
    <name type="common">Southern blackberry</name>
    <dbReference type="NCBI Taxonomy" id="59490"/>
    <lineage>
        <taxon>Eukaryota</taxon>
        <taxon>Viridiplantae</taxon>
        <taxon>Streptophyta</taxon>
        <taxon>Embryophyta</taxon>
        <taxon>Tracheophyta</taxon>
        <taxon>Spermatophyta</taxon>
        <taxon>Magnoliopsida</taxon>
        <taxon>eudicotyledons</taxon>
        <taxon>Gunneridae</taxon>
        <taxon>Pentapetalae</taxon>
        <taxon>rosids</taxon>
        <taxon>fabids</taxon>
        <taxon>Rosales</taxon>
        <taxon>Rosaceae</taxon>
        <taxon>Rosoideae</taxon>
        <taxon>Rosoideae incertae sedis</taxon>
        <taxon>Rubus</taxon>
    </lineage>
</organism>
<dbReference type="AlphaFoldDB" id="A0AAW1Y475"/>
<dbReference type="PROSITE" id="PS52045">
    <property type="entry name" value="NEPROSIN_PEP_CD"/>
    <property type="match status" value="1"/>
</dbReference>
<dbReference type="EMBL" id="JBEDUW010000002">
    <property type="protein sequence ID" value="KAK9943928.1"/>
    <property type="molecule type" value="Genomic_DNA"/>
</dbReference>
<proteinExistence type="predicted"/>
<dbReference type="Pfam" id="PF03080">
    <property type="entry name" value="Neprosin"/>
    <property type="match status" value="1"/>
</dbReference>
<comment type="caution">
    <text evidence="2">The sequence shown here is derived from an EMBL/GenBank/DDBJ whole genome shotgun (WGS) entry which is preliminary data.</text>
</comment>
<dbReference type="PANTHER" id="PTHR31589:SF110">
    <property type="entry name" value="PROTEIN, PUTATIVE (DUF239)-RELATED"/>
    <property type="match status" value="1"/>
</dbReference>
<reference evidence="2 3" key="1">
    <citation type="journal article" date="2023" name="G3 (Bethesda)">
        <title>A chromosome-length genome assembly and annotation of blackberry (Rubus argutus, cv. 'Hillquist').</title>
        <authorList>
            <person name="Bruna T."/>
            <person name="Aryal R."/>
            <person name="Dudchenko O."/>
            <person name="Sargent D.J."/>
            <person name="Mead D."/>
            <person name="Buti M."/>
            <person name="Cavallini A."/>
            <person name="Hytonen T."/>
            <person name="Andres J."/>
            <person name="Pham M."/>
            <person name="Weisz D."/>
            <person name="Mascagni F."/>
            <person name="Usai G."/>
            <person name="Natali L."/>
            <person name="Bassil N."/>
            <person name="Fernandez G.E."/>
            <person name="Lomsadze A."/>
            <person name="Armour M."/>
            <person name="Olukolu B."/>
            <person name="Poorten T."/>
            <person name="Britton C."/>
            <person name="Davik J."/>
            <person name="Ashrafi H."/>
            <person name="Aiden E.L."/>
            <person name="Borodovsky M."/>
            <person name="Worthington M."/>
        </authorList>
    </citation>
    <scope>NUCLEOTIDE SEQUENCE [LARGE SCALE GENOMIC DNA]</scope>
    <source>
        <strain evidence="2">PI 553951</strain>
    </source>
</reference>
<evidence type="ECO:0000313" key="2">
    <source>
        <dbReference type="EMBL" id="KAK9943928.1"/>
    </source>
</evidence>
<dbReference type="InterPro" id="IPR025521">
    <property type="entry name" value="Neprosin_propep"/>
</dbReference>
<dbReference type="Pfam" id="PF14365">
    <property type="entry name" value="Neprosin_AP"/>
    <property type="match status" value="1"/>
</dbReference>
<dbReference type="PANTHER" id="PTHR31589">
    <property type="entry name" value="PROTEIN, PUTATIVE (DUF239)-RELATED-RELATED"/>
    <property type="match status" value="1"/>
</dbReference>
<accession>A0AAW1Y475</accession>
<name>A0AAW1Y475_RUBAR</name>
<feature type="domain" description="Neprosin PEP catalytic" evidence="1">
    <location>
        <begin position="95"/>
        <end position="307"/>
    </location>
</feature>